<proteinExistence type="predicted"/>
<reference evidence="1 2" key="1">
    <citation type="submission" date="2020-02" db="EMBL/GenBank/DDBJ databases">
        <authorList>
            <person name="Ma Q."/>
            <person name="Huang Y."/>
            <person name="Song X."/>
            <person name="Pei D."/>
        </authorList>
    </citation>
    <scope>NUCLEOTIDE SEQUENCE [LARGE SCALE GENOMIC DNA]</scope>
    <source>
        <strain evidence="1">Sxm20200214</strain>
        <tissue evidence="1">Leaf</tissue>
    </source>
</reference>
<dbReference type="OrthoDB" id="10367216at2759"/>
<gene>
    <name evidence="1" type="ORF">Bca52824_095985</name>
</gene>
<sequence>MVSSKSLSSTYFRFKRHVFSSQCLFPSRRRGEIVSSWTNSLVVIYWFIAPVWDLEQIFHELSFSLIGESITSLIVEYHLRTNRNWMFCVVGVFPWLVRHDGLLSPISSSKESLVLWNKRRNLKPPWLWGLIWISYSFKNLIWTIVSSLRQGDGSRLYLIIGGKMDWLCEDMWWKMMVSNDYQSQYERFLWKWIEIATKHVISCIGVYGMGNDVTDGSCLLIY</sequence>
<dbReference type="AlphaFoldDB" id="A0A8X7NZB3"/>
<dbReference type="EMBL" id="JAAMPC010000606">
    <property type="protein sequence ID" value="KAG2242171.1"/>
    <property type="molecule type" value="Genomic_DNA"/>
</dbReference>
<accession>A0A8X7NZB3</accession>
<dbReference type="Proteomes" id="UP000886595">
    <property type="component" value="Unassembled WGS sequence"/>
</dbReference>
<comment type="caution">
    <text evidence="1">The sequence shown here is derived from an EMBL/GenBank/DDBJ whole genome shotgun (WGS) entry which is preliminary data.</text>
</comment>
<keyword evidence="2" id="KW-1185">Reference proteome</keyword>
<evidence type="ECO:0000313" key="1">
    <source>
        <dbReference type="EMBL" id="KAG2242171.1"/>
    </source>
</evidence>
<evidence type="ECO:0000313" key="2">
    <source>
        <dbReference type="Proteomes" id="UP000886595"/>
    </source>
</evidence>
<protein>
    <submittedName>
        <fullName evidence="1">Uncharacterized protein</fullName>
    </submittedName>
</protein>
<name>A0A8X7NZB3_BRACI</name>
<organism evidence="1 2">
    <name type="scientific">Brassica carinata</name>
    <name type="common">Ethiopian mustard</name>
    <name type="synonym">Abyssinian cabbage</name>
    <dbReference type="NCBI Taxonomy" id="52824"/>
    <lineage>
        <taxon>Eukaryota</taxon>
        <taxon>Viridiplantae</taxon>
        <taxon>Streptophyta</taxon>
        <taxon>Embryophyta</taxon>
        <taxon>Tracheophyta</taxon>
        <taxon>Spermatophyta</taxon>
        <taxon>Magnoliopsida</taxon>
        <taxon>eudicotyledons</taxon>
        <taxon>Gunneridae</taxon>
        <taxon>Pentapetalae</taxon>
        <taxon>rosids</taxon>
        <taxon>malvids</taxon>
        <taxon>Brassicales</taxon>
        <taxon>Brassicaceae</taxon>
        <taxon>Brassiceae</taxon>
        <taxon>Brassica</taxon>
    </lineage>
</organism>